<reference evidence="9" key="1">
    <citation type="submission" date="2025-08" db="UniProtKB">
        <authorList>
            <consortium name="RefSeq"/>
        </authorList>
    </citation>
    <scope>IDENTIFICATION</scope>
    <source>
        <tissue evidence="9">Whole Larva</tissue>
    </source>
</reference>
<keyword evidence="3 6" id="KW-0812">Transmembrane</keyword>
<dbReference type="InterPro" id="IPR051068">
    <property type="entry name" value="MFS_Domain-Containing_Protein"/>
</dbReference>
<dbReference type="GeneID" id="108559753"/>
<evidence type="ECO:0000256" key="2">
    <source>
        <dbReference type="ARBA" id="ARBA00022448"/>
    </source>
</evidence>
<feature type="transmembrane region" description="Helical" evidence="6">
    <location>
        <begin position="94"/>
        <end position="113"/>
    </location>
</feature>
<keyword evidence="5 6" id="KW-0472">Membrane</keyword>
<feature type="domain" description="Major facilitator superfamily (MFS) profile" evidence="7">
    <location>
        <begin position="26"/>
        <end position="469"/>
    </location>
</feature>
<feature type="transmembrane region" description="Helical" evidence="6">
    <location>
        <begin position="64"/>
        <end position="82"/>
    </location>
</feature>
<evidence type="ECO:0000256" key="3">
    <source>
        <dbReference type="ARBA" id="ARBA00022692"/>
    </source>
</evidence>
<accession>A0ABM1MDD9</accession>
<dbReference type="RefSeq" id="XP_017772589.1">
    <property type="nucleotide sequence ID" value="XM_017917100.1"/>
</dbReference>
<evidence type="ECO:0000256" key="4">
    <source>
        <dbReference type="ARBA" id="ARBA00022989"/>
    </source>
</evidence>
<dbReference type="InterPro" id="IPR011701">
    <property type="entry name" value="MFS"/>
</dbReference>
<keyword evidence="2" id="KW-0813">Transport</keyword>
<evidence type="ECO:0000256" key="6">
    <source>
        <dbReference type="SAM" id="Phobius"/>
    </source>
</evidence>
<feature type="transmembrane region" description="Helical" evidence="6">
    <location>
        <begin position="125"/>
        <end position="145"/>
    </location>
</feature>
<dbReference type="PROSITE" id="PS50850">
    <property type="entry name" value="MFS"/>
    <property type="match status" value="1"/>
</dbReference>
<protein>
    <submittedName>
        <fullName evidence="9">Major facilitator superfamily domain-containing protein 8-like</fullName>
    </submittedName>
</protein>
<dbReference type="PANTHER" id="PTHR23510">
    <property type="entry name" value="INNER MEMBRANE TRANSPORT PROTEIN YAJR"/>
    <property type="match status" value="1"/>
</dbReference>
<proteinExistence type="predicted"/>
<dbReference type="SUPFAM" id="SSF103473">
    <property type="entry name" value="MFS general substrate transporter"/>
    <property type="match status" value="1"/>
</dbReference>
<dbReference type="InterPro" id="IPR036259">
    <property type="entry name" value="MFS_trans_sf"/>
</dbReference>
<dbReference type="InterPro" id="IPR020846">
    <property type="entry name" value="MFS_dom"/>
</dbReference>
<gene>
    <name evidence="9" type="primary">LOC108559753</name>
</gene>
<feature type="transmembrane region" description="Helical" evidence="6">
    <location>
        <begin position="246"/>
        <end position="264"/>
    </location>
</feature>
<feature type="transmembrane region" description="Helical" evidence="6">
    <location>
        <begin position="434"/>
        <end position="456"/>
    </location>
</feature>
<keyword evidence="4 6" id="KW-1133">Transmembrane helix</keyword>
<dbReference type="Gene3D" id="1.20.1250.20">
    <property type="entry name" value="MFS general substrate transporter like domains"/>
    <property type="match status" value="1"/>
</dbReference>
<feature type="transmembrane region" description="Helical" evidence="6">
    <location>
        <begin position="28"/>
        <end position="52"/>
    </location>
</feature>
<keyword evidence="8" id="KW-1185">Reference proteome</keyword>
<feature type="transmembrane region" description="Helical" evidence="6">
    <location>
        <begin position="284"/>
        <end position="306"/>
    </location>
</feature>
<dbReference type="Proteomes" id="UP000695000">
    <property type="component" value="Unplaced"/>
</dbReference>
<evidence type="ECO:0000256" key="1">
    <source>
        <dbReference type="ARBA" id="ARBA00004127"/>
    </source>
</evidence>
<organism evidence="8 9">
    <name type="scientific">Nicrophorus vespilloides</name>
    <name type="common">Boreal carrion beetle</name>
    <dbReference type="NCBI Taxonomy" id="110193"/>
    <lineage>
        <taxon>Eukaryota</taxon>
        <taxon>Metazoa</taxon>
        <taxon>Ecdysozoa</taxon>
        <taxon>Arthropoda</taxon>
        <taxon>Hexapoda</taxon>
        <taxon>Insecta</taxon>
        <taxon>Pterygota</taxon>
        <taxon>Neoptera</taxon>
        <taxon>Endopterygota</taxon>
        <taxon>Coleoptera</taxon>
        <taxon>Polyphaga</taxon>
        <taxon>Staphyliniformia</taxon>
        <taxon>Silphidae</taxon>
        <taxon>Nicrophorinae</taxon>
        <taxon>Nicrophorus</taxon>
    </lineage>
</organism>
<dbReference type="Pfam" id="PF07690">
    <property type="entry name" value="MFS_1"/>
    <property type="match status" value="1"/>
</dbReference>
<feature type="transmembrane region" description="Helical" evidence="6">
    <location>
        <begin position="318"/>
        <end position="336"/>
    </location>
</feature>
<evidence type="ECO:0000259" key="7">
    <source>
        <dbReference type="PROSITE" id="PS50850"/>
    </source>
</evidence>
<dbReference type="PANTHER" id="PTHR23510:SF3">
    <property type="entry name" value="MAJOR FACILITATOR SUPERFAMILY DOMAIN-CONTAINING PROTEIN 8"/>
    <property type="match status" value="1"/>
</dbReference>
<comment type="subcellular location">
    <subcellularLocation>
        <location evidence="1">Endomembrane system</location>
        <topology evidence="1">Multi-pass membrane protein</topology>
    </subcellularLocation>
</comment>
<evidence type="ECO:0000313" key="9">
    <source>
        <dbReference type="RefSeq" id="XP_017772589.1"/>
    </source>
</evidence>
<feature type="transmembrane region" description="Helical" evidence="6">
    <location>
        <begin position="375"/>
        <end position="397"/>
    </location>
</feature>
<evidence type="ECO:0000256" key="5">
    <source>
        <dbReference type="ARBA" id="ARBA00023136"/>
    </source>
</evidence>
<name>A0ABM1MDD9_NICVS</name>
<evidence type="ECO:0000313" key="8">
    <source>
        <dbReference type="Proteomes" id="UP000695000"/>
    </source>
</evidence>
<feature type="transmembrane region" description="Helical" evidence="6">
    <location>
        <begin position="199"/>
        <end position="222"/>
    </location>
</feature>
<feature type="transmembrane region" description="Helical" evidence="6">
    <location>
        <begin position="157"/>
        <end position="179"/>
    </location>
</feature>
<sequence length="489" mass="54936">MSFFVRSSNAGLRVQTEKEQKERFVSHYIVYFTQFNVVFAYSTIITGIWPYLNKLDPSADKSNLGYLLGLSALGQTIFAPILGYWSNYLKSTRIPFVVSLIICLISYIIHATLETFDNHRKYWFLFSRFLAGTGGACITLCRSHVSTTTLMRERRKAVSILSSCSTIALALGPALQFAVVPLGDEGVWLIRNKLKLDMYTAIGWIVFIITVINIILFHPAIFKEHSMLKEDNGDDNNTYTSKNYKYLAWVFIVMNFCVTFNFMFTKLLGTPMAMDEFAMTRPEAITLNSLVMCVTAAISFISILLINPICKLVSEMKLLIFGMVLLVVGRFCFYPLGGSLVVFDDTDLNVNATRIGCPKSQDWCSTERRVLFHQFIIGNVLENIGYSFAITLIMAIFSKVLGSRQQGTWMGFLTSMGSIARITSPIFISTLYKVYGPSVVVIVTNLIFLLFGIALVKLAHDFILGEEAVEVITATIPESCKDTLLEEIK</sequence>